<dbReference type="InterPro" id="IPR012867">
    <property type="entry name" value="DUF1648"/>
</dbReference>
<dbReference type="RefSeq" id="WP_205002784.1">
    <property type="nucleotide sequence ID" value="NZ_JAFBER010000004.1"/>
</dbReference>
<feature type="transmembrane region" description="Helical" evidence="1">
    <location>
        <begin position="55"/>
        <end position="77"/>
    </location>
</feature>
<sequence length="161" mass="18632">MNHRPISKSKIEKLHDLACVIVIIGMFVYTVLSILQMTDTIPIHTNAKGEANGWGSRWMCLIMPFIIVILYIFIGFLQKYPKKYNYPDRLSGNNAYAFYRHSKILVSWIKLEVVLNFAYINWCFVKDALGQPGYPVWYALIGFLIIILTVIMGLVLRSRIK</sequence>
<feature type="transmembrane region" description="Helical" evidence="1">
    <location>
        <begin position="134"/>
        <end position="156"/>
    </location>
</feature>
<protein>
    <submittedName>
        <fullName evidence="3">Magnesium-transporting ATPase (P-type)</fullName>
    </submittedName>
</protein>
<dbReference type="Proteomes" id="UP000808914">
    <property type="component" value="Unassembled WGS sequence"/>
</dbReference>
<keyword evidence="4" id="KW-1185">Reference proteome</keyword>
<evidence type="ECO:0000313" key="4">
    <source>
        <dbReference type="Proteomes" id="UP000808914"/>
    </source>
</evidence>
<evidence type="ECO:0000313" key="3">
    <source>
        <dbReference type="EMBL" id="MBM7644833.1"/>
    </source>
</evidence>
<gene>
    <name evidence="3" type="ORF">JOD45_001040</name>
</gene>
<keyword evidence="1" id="KW-1133">Transmembrane helix</keyword>
<feature type="transmembrane region" description="Helical" evidence="1">
    <location>
        <begin position="14"/>
        <end position="35"/>
    </location>
</feature>
<dbReference type="Pfam" id="PF07853">
    <property type="entry name" value="DUF1648"/>
    <property type="match status" value="1"/>
</dbReference>
<reference evidence="3 4" key="1">
    <citation type="submission" date="2021-01" db="EMBL/GenBank/DDBJ databases">
        <title>Genomic Encyclopedia of Type Strains, Phase IV (KMG-IV): sequencing the most valuable type-strain genomes for metagenomic binning, comparative biology and taxonomic classification.</title>
        <authorList>
            <person name="Goeker M."/>
        </authorList>
    </citation>
    <scope>NUCLEOTIDE SEQUENCE [LARGE SCALE GENOMIC DNA]</scope>
    <source>
        <strain evidence="3 4">DSM 28236</strain>
    </source>
</reference>
<keyword evidence="1" id="KW-0472">Membrane</keyword>
<comment type="caution">
    <text evidence="3">The sequence shown here is derived from an EMBL/GenBank/DDBJ whole genome shotgun (WGS) entry which is preliminary data.</text>
</comment>
<feature type="domain" description="DUF1648" evidence="2">
    <location>
        <begin position="21"/>
        <end position="67"/>
    </location>
</feature>
<name>A0ABS2PXQ4_9BACL</name>
<keyword evidence="1" id="KW-0812">Transmembrane</keyword>
<evidence type="ECO:0000259" key="2">
    <source>
        <dbReference type="Pfam" id="PF07853"/>
    </source>
</evidence>
<accession>A0ABS2PXQ4</accession>
<feature type="transmembrane region" description="Helical" evidence="1">
    <location>
        <begin position="104"/>
        <end position="122"/>
    </location>
</feature>
<dbReference type="EMBL" id="JAFBER010000004">
    <property type="protein sequence ID" value="MBM7644833.1"/>
    <property type="molecule type" value="Genomic_DNA"/>
</dbReference>
<evidence type="ECO:0000256" key="1">
    <source>
        <dbReference type="SAM" id="Phobius"/>
    </source>
</evidence>
<proteinExistence type="predicted"/>
<organism evidence="3 4">
    <name type="scientific">Scopulibacillus daqui</name>
    <dbReference type="NCBI Taxonomy" id="1469162"/>
    <lineage>
        <taxon>Bacteria</taxon>
        <taxon>Bacillati</taxon>
        <taxon>Bacillota</taxon>
        <taxon>Bacilli</taxon>
        <taxon>Bacillales</taxon>
        <taxon>Sporolactobacillaceae</taxon>
        <taxon>Scopulibacillus</taxon>
    </lineage>
</organism>